<evidence type="ECO:0000313" key="3">
    <source>
        <dbReference type="Proteomes" id="UP000008022"/>
    </source>
</evidence>
<sequence length="111" mass="11971">MAQLSKWAKPNIPLMHHVSKPEHILLHSFNLWECARDGERARLNAEEGGAGSGGMVRRGGWGAAMWGRREVGCGGRGRNNRGLGGAVIFSLTAGRDPEEERDGIAHSSPTD</sequence>
<protein>
    <submittedName>
        <fullName evidence="2">Uncharacterized protein</fullName>
    </submittedName>
</protein>
<accession>A0A0E0NGB4</accession>
<dbReference type="HOGENOM" id="CLU_2162562_0_0_1"/>
<feature type="region of interest" description="Disordered" evidence="1">
    <location>
        <begin position="91"/>
        <end position="111"/>
    </location>
</feature>
<evidence type="ECO:0000313" key="2">
    <source>
        <dbReference type="EnsemblPlants" id="ORUFI02G21400.1"/>
    </source>
</evidence>
<reference evidence="3" key="1">
    <citation type="submission" date="2013-06" db="EMBL/GenBank/DDBJ databases">
        <authorList>
            <person name="Zhao Q."/>
        </authorList>
    </citation>
    <scope>NUCLEOTIDE SEQUENCE</scope>
    <source>
        <strain evidence="3">cv. W1943</strain>
    </source>
</reference>
<dbReference type="Proteomes" id="UP000008022">
    <property type="component" value="Unassembled WGS sequence"/>
</dbReference>
<proteinExistence type="predicted"/>
<evidence type="ECO:0000256" key="1">
    <source>
        <dbReference type="SAM" id="MobiDB-lite"/>
    </source>
</evidence>
<feature type="compositionally biased region" description="Basic and acidic residues" evidence="1">
    <location>
        <begin position="95"/>
        <end position="104"/>
    </location>
</feature>
<dbReference type="EnsemblPlants" id="ORUFI02G21400.1">
    <property type="protein sequence ID" value="ORUFI02G21400.1"/>
    <property type="gene ID" value="ORUFI02G21400"/>
</dbReference>
<organism evidence="2 3">
    <name type="scientific">Oryza rufipogon</name>
    <name type="common">Brownbeard rice</name>
    <name type="synonym">Asian wild rice</name>
    <dbReference type="NCBI Taxonomy" id="4529"/>
    <lineage>
        <taxon>Eukaryota</taxon>
        <taxon>Viridiplantae</taxon>
        <taxon>Streptophyta</taxon>
        <taxon>Embryophyta</taxon>
        <taxon>Tracheophyta</taxon>
        <taxon>Spermatophyta</taxon>
        <taxon>Magnoliopsida</taxon>
        <taxon>Liliopsida</taxon>
        <taxon>Poales</taxon>
        <taxon>Poaceae</taxon>
        <taxon>BOP clade</taxon>
        <taxon>Oryzoideae</taxon>
        <taxon>Oryzeae</taxon>
        <taxon>Oryzinae</taxon>
        <taxon>Oryza</taxon>
    </lineage>
</organism>
<dbReference type="AlphaFoldDB" id="A0A0E0NGB4"/>
<keyword evidence="3" id="KW-1185">Reference proteome</keyword>
<name>A0A0E0NGB4_ORYRU</name>
<reference evidence="2" key="2">
    <citation type="submission" date="2015-06" db="UniProtKB">
        <authorList>
            <consortium name="EnsemblPlants"/>
        </authorList>
    </citation>
    <scope>IDENTIFICATION</scope>
</reference>
<dbReference type="Gramene" id="ORUFI02G21400.1">
    <property type="protein sequence ID" value="ORUFI02G21400.1"/>
    <property type="gene ID" value="ORUFI02G21400"/>
</dbReference>